<evidence type="ECO:0000256" key="7">
    <source>
        <dbReference type="ARBA" id="ARBA00022781"/>
    </source>
</evidence>
<dbReference type="EMBL" id="MH745717">
    <property type="protein sequence ID" value="QCG70011.1"/>
    <property type="molecule type" value="Genomic_DNA"/>
</dbReference>
<dbReference type="PRINTS" id="PR00123">
    <property type="entry name" value="ATPASEA"/>
</dbReference>
<dbReference type="GeneID" id="40499485"/>
<organism evidence="14">
    <name type="scientific">Taiwanofungus camphoratus</name>
    <name type="common">Poroid brown-rot fungus</name>
    <name type="synonym">Antrodia camphorata</name>
    <dbReference type="NCBI Taxonomy" id="2696576"/>
    <lineage>
        <taxon>Eukaryota</taxon>
        <taxon>Fungi</taxon>
        <taxon>Dikarya</taxon>
        <taxon>Basidiomycota</taxon>
        <taxon>Agaricomycotina</taxon>
        <taxon>Agaricomycetes</taxon>
        <taxon>Polyporales</taxon>
        <taxon>Taiwanofungaceae</taxon>
        <taxon>Taiwanofungus</taxon>
    </lineage>
</organism>
<keyword evidence="14" id="KW-0496">Mitochondrion</keyword>
<dbReference type="PANTHER" id="PTHR11410:SF0">
    <property type="entry name" value="ATP SYNTHASE SUBUNIT A"/>
    <property type="match status" value="1"/>
</dbReference>
<dbReference type="PROSITE" id="PS00449">
    <property type="entry name" value="ATPASE_A"/>
    <property type="match status" value="1"/>
</dbReference>
<comment type="subcellular location">
    <subcellularLocation>
        <location evidence="1 12">Mitochondrion inner membrane</location>
        <topology evidence="1 12">Multi-pass membrane protein</topology>
    </subcellularLocation>
</comment>
<dbReference type="FunFam" id="1.20.120.220:FF:000003">
    <property type="entry name" value="ATP synthase subunit a"/>
    <property type="match status" value="1"/>
</dbReference>
<proteinExistence type="inferred from homology"/>
<comment type="similarity">
    <text evidence="2">Belongs to the ATPase A chain family.</text>
</comment>
<evidence type="ECO:0000256" key="10">
    <source>
        <dbReference type="ARBA" id="ARBA00023136"/>
    </source>
</evidence>
<keyword evidence="6 13" id="KW-0812">Transmembrane</keyword>
<name>A0A4D6SU51_TAICA</name>
<feature type="transmembrane region" description="Helical" evidence="13">
    <location>
        <begin position="236"/>
        <end position="254"/>
    </location>
</feature>
<evidence type="ECO:0000256" key="5">
    <source>
        <dbReference type="ARBA" id="ARBA00022547"/>
    </source>
</evidence>
<evidence type="ECO:0000313" key="14">
    <source>
        <dbReference type="EMBL" id="QCG70011.1"/>
    </source>
</evidence>
<evidence type="ECO:0000256" key="4">
    <source>
        <dbReference type="ARBA" id="ARBA00022448"/>
    </source>
</evidence>
<dbReference type="HAMAP" id="MF_01393">
    <property type="entry name" value="ATP_synth_a_bact"/>
    <property type="match status" value="1"/>
</dbReference>
<dbReference type="RefSeq" id="YP_009652973.1">
    <property type="nucleotide sequence ID" value="NC_042771.1"/>
</dbReference>
<evidence type="ECO:0000256" key="8">
    <source>
        <dbReference type="ARBA" id="ARBA00022989"/>
    </source>
</evidence>
<keyword evidence="9" id="KW-0406">Ion transport</keyword>
<dbReference type="InterPro" id="IPR045083">
    <property type="entry name" value="ATP_synth_F0_asu_bact/mt"/>
</dbReference>
<evidence type="ECO:0000256" key="9">
    <source>
        <dbReference type="ARBA" id="ARBA00023065"/>
    </source>
</evidence>
<reference evidence="14" key="1">
    <citation type="journal article" name="Sci. Rep.">
        <title>The complete mitochondrial genome of medicinal fungus Taiwanofungus camphoratus reveals gene rearrangements and intron dynamics of Polyporales.</title>
        <authorList>
            <person name="Wang X."/>
            <person name="Jia L."/>
            <person name="Wang M."/>
            <person name="Yang H."/>
            <person name="Chen M."/>
            <person name="Li X."/>
            <person name="Liu H."/>
            <person name="Li Q."/>
            <person name="Liu N."/>
        </authorList>
    </citation>
    <scope>NUCLEOTIDE SEQUENCE</scope>
</reference>
<dbReference type="NCBIfam" id="NF004482">
    <property type="entry name" value="PRK05815.2-4"/>
    <property type="match status" value="1"/>
</dbReference>
<keyword evidence="4" id="KW-0813">Transport</keyword>
<evidence type="ECO:0000256" key="12">
    <source>
        <dbReference type="RuleBase" id="RU004450"/>
    </source>
</evidence>
<keyword evidence="10 13" id="KW-0472">Membrane</keyword>
<evidence type="ECO:0000256" key="6">
    <source>
        <dbReference type="ARBA" id="ARBA00022692"/>
    </source>
</evidence>
<dbReference type="PANTHER" id="PTHR11410">
    <property type="entry name" value="ATP SYNTHASE SUBUNIT A"/>
    <property type="match status" value="1"/>
</dbReference>
<protein>
    <recommendedName>
        <fullName evidence="3 12">ATP synthase subunit a</fullName>
    </recommendedName>
</protein>
<dbReference type="GO" id="GO:0005743">
    <property type="term" value="C:mitochondrial inner membrane"/>
    <property type="evidence" value="ECO:0007669"/>
    <property type="project" value="UniProtKB-SubCell"/>
</dbReference>
<sequence>MLINSHINQNNLIINSPLEQFEVSNLLGFNAPILGYLNISLTNLALYSLLVLFIIVAIHYMANNENKLVPSKWSIALESLFASINSMVREQLGKEVYLPFIYSLFFFILIANLTGNIPYSFTITTSIMVSIGFSFTILIAVTILGLSIHKLHFFSYFVPSGTPLALVPLLVLIELVSYLARAFSLGIRLFANVVAGHTLMKILATFLYQMFSSTLIIAVLTLIPFTIFLAIVGLELAVSIIQAYVFTILTCSYIKDAIELH</sequence>
<dbReference type="SUPFAM" id="SSF81336">
    <property type="entry name" value="F1F0 ATP synthase subunit A"/>
    <property type="match status" value="1"/>
</dbReference>
<dbReference type="Pfam" id="PF00119">
    <property type="entry name" value="ATP-synt_A"/>
    <property type="match status" value="1"/>
</dbReference>
<evidence type="ECO:0000256" key="11">
    <source>
        <dbReference type="ARBA" id="ARBA00023310"/>
    </source>
</evidence>
<evidence type="ECO:0000256" key="3">
    <source>
        <dbReference type="ARBA" id="ARBA00021312"/>
    </source>
</evidence>
<dbReference type="AlphaFoldDB" id="A0A4D6SU51"/>
<dbReference type="Gene3D" id="1.20.120.220">
    <property type="entry name" value="ATP synthase, F0 complex, subunit A"/>
    <property type="match status" value="1"/>
</dbReference>
<feature type="transmembrane region" description="Helical" evidence="13">
    <location>
        <begin position="44"/>
        <end position="62"/>
    </location>
</feature>
<keyword evidence="7" id="KW-0375">Hydrogen ion transport</keyword>
<dbReference type="NCBIfam" id="TIGR01131">
    <property type="entry name" value="ATP_synt_6_or_A"/>
    <property type="match status" value="1"/>
</dbReference>
<dbReference type="InterPro" id="IPR000568">
    <property type="entry name" value="ATP_synth_F0_asu"/>
</dbReference>
<gene>
    <name evidence="14" type="primary">atp6</name>
</gene>
<dbReference type="InterPro" id="IPR023011">
    <property type="entry name" value="ATP_synth_F0_asu_AS"/>
</dbReference>
<evidence type="ECO:0000256" key="2">
    <source>
        <dbReference type="ARBA" id="ARBA00006810"/>
    </source>
</evidence>
<keyword evidence="8 13" id="KW-1133">Transmembrane helix</keyword>
<dbReference type="GO" id="GO:0045259">
    <property type="term" value="C:proton-transporting ATP synthase complex"/>
    <property type="evidence" value="ECO:0007669"/>
    <property type="project" value="UniProtKB-KW"/>
</dbReference>
<keyword evidence="11" id="KW-0066">ATP synthesis</keyword>
<evidence type="ECO:0000256" key="1">
    <source>
        <dbReference type="ARBA" id="ARBA00004448"/>
    </source>
</evidence>
<dbReference type="InterPro" id="IPR035908">
    <property type="entry name" value="F0_ATP_A_sf"/>
</dbReference>
<dbReference type="GO" id="GO:0046933">
    <property type="term" value="F:proton-transporting ATP synthase activity, rotational mechanism"/>
    <property type="evidence" value="ECO:0007669"/>
    <property type="project" value="TreeGrafter"/>
</dbReference>
<evidence type="ECO:0000256" key="13">
    <source>
        <dbReference type="SAM" id="Phobius"/>
    </source>
</evidence>
<geneLocation type="mitochondrion" evidence="14"/>
<feature type="transmembrane region" description="Helical" evidence="13">
    <location>
        <begin position="121"/>
        <end position="146"/>
    </location>
</feature>
<accession>A0A4D6SU51</accession>
<feature type="transmembrane region" description="Helical" evidence="13">
    <location>
        <begin position="96"/>
        <end position="115"/>
    </location>
</feature>
<feature type="transmembrane region" description="Helical" evidence="13">
    <location>
        <begin position="206"/>
        <end position="230"/>
    </location>
</feature>
<dbReference type="CDD" id="cd00310">
    <property type="entry name" value="ATP-synt_Fo_a_6"/>
    <property type="match status" value="1"/>
</dbReference>
<keyword evidence="5" id="KW-0138">CF(0)</keyword>